<feature type="domain" description="Carrier" evidence="7">
    <location>
        <begin position="1556"/>
        <end position="1632"/>
    </location>
</feature>
<comment type="similarity">
    <text evidence="5">Belongs to the NRP synthetase family.</text>
</comment>
<feature type="domain" description="Carrier" evidence="7">
    <location>
        <begin position="5289"/>
        <end position="5365"/>
    </location>
</feature>
<dbReference type="InterPro" id="IPR042099">
    <property type="entry name" value="ANL_N_sf"/>
</dbReference>
<dbReference type="FunFam" id="3.40.50.980:FF:000001">
    <property type="entry name" value="Non-ribosomal peptide synthetase"/>
    <property type="match status" value="3"/>
</dbReference>
<evidence type="ECO:0000256" key="2">
    <source>
        <dbReference type="ARBA" id="ARBA00022450"/>
    </source>
</evidence>
<evidence type="ECO:0000256" key="4">
    <source>
        <dbReference type="ARBA" id="ARBA00022598"/>
    </source>
</evidence>
<dbReference type="Gene3D" id="3.30.559.30">
    <property type="entry name" value="Nonribosomal peptide synthetase, condensation domain"/>
    <property type="match status" value="9"/>
</dbReference>
<evidence type="ECO:0000313" key="8">
    <source>
        <dbReference type="EMBL" id="KAF2793475.1"/>
    </source>
</evidence>
<dbReference type="FunFam" id="3.40.50.12780:FF:000014">
    <property type="entry name" value="Nonribosomal peptide synthetase 1"/>
    <property type="match status" value="4"/>
</dbReference>
<dbReference type="Proteomes" id="UP000799757">
    <property type="component" value="Unassembled WGS sequence"/>
</dbReference>
<dbReference type="InterPro" id="IPR001242">
    <property type="entry name" value="Condensation_dom"/>
</dbReference>
<dbReference type="Gene3D" id="3.30.559.10">
    <property type="entry name" value="Chloramphenicol acetyltransferase-like domain"/>
    <property type="match status" value="9"/>
</dbReference>
<keyword evidence="2" id="KW-0596">Phosphopantetheine</keyword>
<protein>
    <submittedName>
        <fullName evidence="8">Acetyl-CoA synthetase-like protein</fullName>
    </submittedName>
</protein>
<dbReference type="FunFam" id="3.30.559.10:FF:000017">
    <property type="entry name" value="Nonribosomal peptide synthase Pes1"/>
    <property type="match status" value="3"/>
</dbReference>
<dbReference type="Gene3D" id="3.30.300.30">
    <property type="match status" value="4"/>
</dbReference>
<dbReference type="InterPro" id="IPR023213">
    <property type="entry name" value="CAT-like_dom_sf"/>
</dbReference>
<dbReference type="CDD" id="cd19545">
    <property type="entry name" value="FUM14_C_NRPS-like"/>
    <property type="match status" value="2"/>
</dbReference>
<organism evidence="8 9">
    <name type="scientific">Melanomma pulvis-pyrius CBS 109.77</name>
    <dbReference type="NCBI Taxonomy" id="1314802"/>
    <lineage>
        <taxon>Eukaryota</taxon>
        <taxon>Fungi</taxon>
        <taxon>Dikarya</taxon>
        <taxon>Ascomycota</taxon>
        <taxon>Pezizomycotina</taxon>
        <taxon>Dothideomycetes</taxon>
        <taxon>Pleosporomycetidae</taxon>
        <taxon>Pleosporales</taxon>
        <taxon>Melanommataceae</taxon>
        <taxon>Melanomma</taxon>
    </lineage>
</organism>
<sequence length="7238" mass="803580">MDVDLYQRAIAVAEQNTGPDEPVSTLEGTLRSIWAHVLNLPEQQVSLDRPFLSLGGDSISAMQVMGNCRKKGISLGVQDILRSRSIPQLATAVKVVEASFDNVAEEVEKPFDLSPIQSLWYQLPNQGHGHFNQSFYLQVKRQTTAEKFRLAVETLVSRHSMLRSRFMFSNEHGWQQRVTEDVSTSYRFRHRTVTNKGEVDAMIEDSQKCLEPTQGPLFAADLFQFGSEQHAFLVGHHLVIDLVTWRLLLEELEEILKGGPLLPPALPFQKWCQMQREQADTLSLDKVLPRVDIPPLDFSYWGIQHEDNTYGNAGHESFELDSTTTSLFLGDCHKALRTEPVEVLLASLIQSWSQVFTDRSLPAIFNEGHGREPWNSDIDVSRTVGWFTTVYPIFVKPSDILVDTVRRVKDFRRQIPDNGRPYFARRCLTPDGRQHFKSHWPMEVSFNYLGQYQQLERSDALLQPLQSMAGETREAGGTADVGYDAPRFGLFEISAIVFKGKLKFAFTFNRHMRHQARIKQWVSKCHQIFNEMINNLATLAPIPTMSDFPLLSLTEERLQSMLHRLAKIGITPTEVEDAYPCSNMQEGLLLSQTKDAGFYAAVTVHELKLSNGLPDWQRVADAWKKVVRRHAALRTIFQENVGGDDGLYDQVVLKQTDANIVHFDCSDEQEAFRVIEQQQSAPYDNGRTPPHRFTICSTADSRVFCCFEISHAIMDGHSMSIIFSNLRQAYTGSLSEDGPLYSDYISYLKHQPQEVSLEYWKSYLNGSEICSFPVLDDGLVVDKQLHSMRLDFGNLSVLDLQAFCNAQGITLSNIFHTAWALTLRSFIGSNDVTFGYLTSARDLQEIPLIEEMVGPIINTLVCRVKFSGESQCLLDVIQKVQQDYMNTLPHRHTSLAEVQHALELSGASLFNTALSYRRLPQESPSDEAAVKFVEIAPIYDPTEYPVSLNIEVSEEAAMVDLDYWTDHLSEGQAKNVASTFVRALENIIFNSEQSFSTLDHLSGRHWQQIQSWNIMPETLNECVHHRFSSWVAVQPSAPAVRGFDGDYTYAELDAITERLAHHLVELGIGPEVFVPTCFDKSSFAIIAMLAILKAGGAAVPLDANHPKLALESRVEDTQAQVVLTSAARSEFFEDVVPDVVIVDSVLLDDLQDQDSGSACASVEPHNPAFVIFTSGSTGRPKGVVLEHAAMVTSANAHGANLGIGPGSRVLQFASYTFDNSLEEMFTTLQRGGCVCVPSEEQRMNDLPKAITELNADFMDLTPTVAALMNPGDVPTIKSMALGGEALTKAVVDQWSKLVHLHGQYGPSEASINSAWKDFKNGGEPTNIGRAIGSVSWIVDPENRNRLVPIGCKGELLIEGPILSRGYLQDPEKTALAFIQDPEWAQASGVTSRRFYCTGDLVHYTSEGEMMYLGRKDSQVKLNGQRIELGEIEHHLKINLPTNAQSAVELIKFSGAKATKALAGFLCLSGESVGSVKDSRPVIGEMTNAVRAVAKEMEVALSNALPAYYVPSLFIPVTSMPMTTSGKLDRKVLRQLAQSIREDELHTFRLAGKSGRAPSGYAEITLARLWASILNLSPDSVGVDDSFFRLGGDSIGAMRLVSAIRKEGIILTVANIFAHPKLVDMVSTVVVLSSDELLAEPEPDTIPFELLPEDARKRIIEFAASECGVFPDSIDDIYPCSRLQEGLIALSTTEPGAYVAETIYRIPPGTDLDRFQQAWNIVILSEAILRTRIIYTEDCGFLQVVVRDEVVWHQIAELEDIEDSHRHLPAKHGGPLTNYAIVGRGSTSPYFVWTAHHAVYDGWSLPELLSRVESCYHQTVLGPLASVPYSRFIKYLSTIDGKQSDEFWLSTFEDMTAPQYPQLPRPDYKVQASSQFLHHISISRKSGMDITMPSMIRAAWGLLLATYSGSDDVLWGETNSGREVPVPGIEDIIGATIATSPVRLRLDRQTTIEEYLQYVQRQSSAALPFQFAGLQHIRKLSSDTAVACEFQSLLAIVAGDSMKDPEGGLWDLQSTGTIGTNFFNYALIFNCTVVKDGVHIEAHYDSQVIEPWLVQRLLQQFDFILNRFNVAEYFKQTLDSFHLLNPADQDVIAEWNSRPVNVIHKCIHNAIFQDQVILRPSAVALDAWDTGILTYRELDERATRLASRLVSLGVKPKTFVPICFDKSGWTIAAMLAIMKAGAAFVPLDFEAPILRLREIVGDVDAKLILCAPQYQELCQSIPCSTLAVDREATERQPGRLYTLPCVQSDTPAYVIFTSGSTGKPKGAVINHSSWVSSSTAFAPVMGISEASRVLQFASYTFDACLIEIFSTLMLGGTICVPDQASRTNDLPGVINKMNVNWATLTPSVVRTMQPSQVPHLKTLVLVGEAMSQQDLLTWADRVMLGNGYGPTECSAIATVNIMTPNTKPFNLGKAVTARGWIVSRENHHVLAPLGAVGELLLEGGGVGTGYLNNPEKTAQAFISDVDWNLGGSESIPRCFYKTGDLVKYNEDGTMMYLGRKDSQTKVRGQRLELSEVEHHLIDDPSVQNALASVPTSGPCAKRLVGIVSLQSVQLSRGTGTSYVPNLKFSTNPYFLGPELQLLPAETASFNIGTIRDRVCERLPSYMVPSLWIAVTGFPLMPSGKMDRRRVVQWLDKMDNDTYRAISAAGLETPKDEVNDVESKLQAIFANVLNLPSEDVRLNQSFLHLGGDSIAAMQVSSQCRSKGLSITVQDIIRSKSIAALASIATVADDSIANAPKTKEFNLEFDLTPIQKVFFDSVGETYNHFNQSVVLRLGRTFELQEIETALVSLVTTHPMLRGRYAKDESRTWKQRIEKDTKNSFRLQHRHVNVDVDNTIRQIVDESQATLDIINGPTFSVDLFDLDATFSQAIALVAHHLVIDVVSWGIVMEDLQNLLNGINPPPPSLPFHTWSQQQAEQARQESARKVFPVSDIPVADLGYWGMNAKSNINSDVITEDIELSTKDSMLLLGAHDALATEPLDVFIAALLESFRKVFSDRAPITIHNEGHGREMFNAKQDLSRTIGWFTTLTPIHLPVSSEEPTDIISTIRWVKDVRERTPDKGRPYFAYRILTEEGQERFAGHWPAEVTFNYLGRMQNLERKEALLQKMDGISTTDVGPDVPRLSLFEITALVAQGTIKLSFGFNRHMKHQPEIRQWISECRQTLVDAVEQLLQARSEPSLSDFKLLPLSYNGLSRLTAVLPSGTGLSAIEDIYPASPMQQGILLSQLKHPEFYAYHCICEVQPTNPSQLVNPRKLAEAWQIVVHRHSVLRTVFIESLSKTGLMDQIVFKDRAGSMAWMMDCADDDVAHMLRTQPSVDYREFNGPHRMTIAKTKTDRVWVRLEMSHAICDGSSIPNLLKDLARAYEGKLSRSEPGPLYSDFIAHILSSSRDVDVNYWKAYLSGVEPCFFPNLTDSTTGPHELGSYEVHLADATGVQAFCKKNGVTLSNVLQLSWALVLHCYVGASDVSFGVVASGRDIPVRNIDEAAGCFVNMLICRLNISDETRIHELLETLQMDSVNAMSHQSCSLADVQHELQLPSLFNTVFTFQRRQLSRDPEKTALMFKNVEAADPGEYHITVNADVSEEGTTVDFGFWKDKLCPAQAENMVETFEKILSNIVTGQDKDLKVGDIDFFTSGSLRQVMQWNDRLPPLVRRCVHDVIQEQALLRPSSAKAIEGWDGTFTYQEFDEVTNRLAIHLQTIGVSTETFVPILFEKSSWAIVGMISIMKAGGAYVPLDPKHPPSRLRQLIGDVGAKVVLCSQSYHPKASEVATTIVIVDQKSINKLPSAQGLKPKSIATPDNAAYCLFTSGTTGTPKGTIIPHQSFCTSASYFTRQLHMDATSRMFQFASYTFDASCAEILGALTVGATICVPSEDERMNDTAGAIRRWKATWVFLTPSVVGTMRPDRFPALKTLTVGGEPVPGAILSKWSNSCCLINVYGPTETSVFASEAHKSNLNKEIVDTDDANIGIPVGCRLWIVNPRNHDKLMPVGSVGELVIEGYTAARGYLGDEVKTAKVFIANPVWSATLSSSHGPFYTTRMYKSGDLVRQNSNGTITFIGRKDTQIKLNGQRIELGEIEYHVKNKLPEGVQSAVELVAPASRNASKALAVFFSVDEDERSRASATIQPAPFELRTADDLLLSMNESWRDMCKAMENNLAGVLPTYMIPSIFIPIKKMPWTTSSKLDRNLLRNLVQNLTKEALAPYRLSSAVNKRKPTTEAEKRLQKIVCSVLNLPASSVGADDNFIRLGGDSVAAMRLVAAAQADHIELSVIDIFKQPKLSDLAVKCNLVEKDARSERAIEPFQLLKLPLSQSQVLDQLSEQCRVSKDSIQDVYPTSPLQEAFITLSIKQPGAYVAQHILVLSSSVDINKFKAAWEKSVQEIDLLRTRIAQTQSGNFLQIVLAEDPISWHETTTLEEAEAEATRIPSHIGGRLAAYSIARTTSNEHYFIWTLHHALYDGWSIPSMLQRVERIYQSGLSDIPKVPYTRFIKYLINTDTEASTRFWKDNLAGAASYQFPQQSHSTSDKPPNGQVLQHTAKLVPHRHNDITPSTVIRAAWALLLAEYTGSGDVVFGETLTGRDIAVSGITEICGPTLTTVPTRVKIDQNTSVLDLLRAISMNATERIPHQHTGLSEIKRIDQDTAAACDFQNLLAIQAGGDQPSESMWTFHNNGIQTNYFTYPLVIECKAGHSSVDITAYYDMNIISSWQTQRILYQFESILSQLNSVNSVRDIQVFSAQDLELVREWNKSEPVIVNDTIHSLFLKQASSRPSAVAVSAFDGDFTYSELRDFASRLAFDLIKLGVGPEKLVPLCVDKSRWAVVAIMGILMAGAGYVPLSPAHPDSRHRQIIQECNATVILCSPEYQSRFTSVVRKVVIITGSSISQLPTRHAQVPVRAKSNNVCYVLYTSGSTGTPKGVVIEHRAIASSSAAICKALHMKITSRVFQFGSFVFDASVMEIITTLTCGATVCIPSELERTTDITSAINKLRATWTCLTPSVANVIESPEAVPTLQTFASGAEALNQETIKKWSSGLQLLNAYGPTEGSVVAVANDQVSEQRDPSNIGHMLQSGRSWILNPENPHQLAPVGAVGELCIEGPLLARGYLNNRVKTAEVFVDAPAFMKAFYKTANTRVYRTGDLVQYAEDGSIRYVGRKDNQVKLAGQRMELGEIEHHLQADKTIRQAIVLMPKSGPGKKKLTAVLSLHRVLSDMTTSQQPWNTPLGDAEAIRQTSEARDRLSDLVPSYMVPTVWVVVRDIPALASSKLDRKQISAWFEGMEDDAYRYILDMESSSEPTAPATETAKKLQIIWAKVLNLPINNVKLNKSWLSLGGDSITAMQLLARCRKDGISLTLNQVLRSKSIVHLAENLGANTIVDHAAAQTDKPFNLSPIQQFYFKSIGDEKNSHFNQSYTLRLSRKIDSTSLKNTADAIVKYHSMLRTRFFKSEKGTWHQTIPSSSTNAYKFEVHDVAAISGIVGIISKTQKSLNIVDGPVFAVNLFNTPSDGQVIFITAHHLVIDVVSWRVILGDLEECLNSGSTNSIQNALPFQLWCENQASHALQSSQIESIKNQQFPVHPTDLSFWGLENRQNVYGDLERDSFSLDETLSARALDDHQVLRTDAVDFFVAAIVHSFSRIFINRKTPTIFNETHGREPWDSSNIDLSRTVGWFTTMYPIHVPISEDEDDVVQTVRQVKDSRRKISDNGRPYFAHRHLTEDGAQRFANHEPMEVLFNYLGKMQQLESDGSLFQPMVFSEDEETQMSDLGAKTARPALFEISASVVRGKIEFSFMYNRWMKNQKGIRRWIAECQRTLEEIISSLAKIENPQPTLSDFPLLPLESYDRLQRVIRTFPTAGILTYSQVEDVYPCASMQEGMILSQIKDPESYWSFSTFEVKAKRGQVDVRKVAAAWQKVVDRHPALRTVFVDSVCKGGVFDQIVLKNPDSGVLVYSCKDSELTMRLESIKHSKLNGKKKPCLPHQLAIVQTDSGKVIVKMEINHSVIDGGSYAVIRRDLEDAYEGRLSIEEGPLYSDYIKYLHTLPAGAAVNYWKEQLHGVQPCHFPIQPQHSSKQRQLHSLYMDFDRFSELQTLAEQNSVTFSNIMLAAWALVLRTYTGSSDVCYGYLTSGRNVPIDNIQNAVGAFINMLVSRIKLFHSLSLLDVFQKVQNDFIESLPHQHCSLAQFQHDLGLSGKTLFNTAVSVQNHGAAEGTPVSNPDVEFVHLDAHDPSEFAITVNIDASRNDEGVRFAYWTDSISDETAKGISSTMAKILTQVLGDSTQTIAEVDAAIADKPQPVTKSFVPSPTPRALISFPRVEVPDPIASIPTIPKIEVAPTSPFMSTGAPDWSNLIRSIVSEIVPQIVDQMLVKNKKAPTPAPSTVTDMTNQMAGMLARKASQSLRAGRNLETGSIRSRRMSVASDTESRINIAADMVAAAGVMATEALKSVPPDFVEKKLLTLWSELLDMVEDTITNDDSFFQLGGDSIIAMRLVGAAREEGLSMTVADVFKNPTFADMARVVRVAGEVIDQVMSQAGGDASSIKEALASSSRPGLGRRKSSAWNDFQSMVSEHAIADDNSDKSPGERSDRELNLPAEKPKPDQNDQMFKKWQGFTSTLQQAMQPQQTSNQKRRMPQTIHEDANKSVSLMGDPNVDSVISKVQVFKGGISDVLPVTDFQSLAITGTLLESKWMLNYFYLDGGGPLDLRKLKQTAFRIVQAFDILRTVFVPYGDRFLQVVLRKLQPDFTFHETDLDLDDFTTELRQKDRENGPRLGETFVQFVVAKQKKAERYRIFMRLSHAQYDGFCLPKILGSLQDGYNGLPISSAPSFGNYVRESAKTIVGAHDHWREVLRGSKMTEIVNRYGPNYQRSAGRTVTLKQMLTVPTLSHINITTATVMKAAWASSLARIVGQSDIVFGHVISGRNSGVPNIENIIGPCLNMLPVRVVYRPEWTVLDLLAYIQDQQIANMPYESLGFRDITRNCTDWPDWTNFSSVLQHNQNIHSEDATLQLGGIEFKVGAVGSQEDFADLSITSTSKGGDQVEVMLTYAPNSTITAEYAQNVFDMLCATAITFAEDPYTMLPSPSELTSQSSTTSHSEKSRKKSAEKQPVTLPTNTGLSKHELNALAARLRGAWEQILRDEHGNPVALELGSNFFELGGDIMGLAQVASILDHDGLRVRVEDLIDKCTFVEQVGLLAVERQKELKKEEASPWGEKGRNARGNKEGAKAEGERKESVWKRMAALKKRGTSTSLKSEK</sequence>
<dbReference type="FunFam" id="3.30.559.10:FF:000031">
    <property type="entry name" value="Nonribosomal peptide synthase Pes1"/>
    <property type="match status" value="1"/>
</dbReference>
<accession>A0A6A6XC39</accession>
<dbReference type="InterPro" id="IPR009081">
    <property type="entry name" value="PP-bd_ACP"/>
</dbReference>
<dbReference type="PROSITE" id="PS50075">
    <property type="entry name" value="CARRIER"/>
    <property type="match status" value="6"/>
</dbReference>
<dbReference type="SUPFAM" id="SSF47336">
    <property type="entry name" value="ACP-like"/>
    <property type="match status" value="6"/>
</dbReference>
<evidence type="ECO:0000256" key="6">
    <source>
        <dbReference type="SAM" id="MobiDB-lite"/>
    </source>
</evidence>
<dbReference type="OrthoDB" id="416786at2759"/>
<evidence type="ECO:0000256" key="3">
    <source>
        <dbReference type="ARBA" id="ARBA00022553"/>
    </source>
</evidence>
<dbReference type="NCBIfam" id="TIGR01733">
    <property type="entry name" value="AA-adenyl-dom"/>
    <property type="match status" value="4"/>
</dbReference>
<dbReference type="FunFam" id="3.30.559.10:FF:000016">
    <property type="entry name" value="Nonribosomal peptide synthase Pes1"/>
    <property type="match status" value="3"/>
</dbReference>
<dbReference type="FunFam" id="3.30.300.30:FF:000015">
    <property type="entry name" value="Nonribosomal peptide synthase SidD"/>
    <property type="match status" value="4"/>
</dbReference>
<feature type="domain" description="Carrier" evidence="7">
    <location>
        <begin position="21"/>
        <end position="97"/>
    </location>
</feature>
<dbReference type="Gene3D" id="1.10.1200.10">
    <property type="entry name" value="ACP-like"/>
    <property type="match status" value="7"/>
</dbReference>
<dbReference type="InterPro" id="IPR000873">
    <property type="entry name" value="AMP-dep_synth/lig_dom"/>
</dbReference>
<dbReference type="PROSITE" id="PS00455">
    <property type="entry name" value="AMP_BINDING"/>
    <property type="match status" value="3"/>
</dbReference>
<evidence type="ECO:0000313" key="9">
    <source>
        <dbReference type="Proteomes" id="UP000799757"/>
    </source>
</evidence>
<dbReference type="SUPFAM" id="SSF56801">
    <property type="entry name" value="Acetyl-CoA synthetase-like"/>
    <property type="match status" value="4"/>
</dbReference>
<dbReference type="Pfam" id="PF00550">
    <property type="entry name" value="PP-binding"/>
    <property type="match status" value="6"/>
</dbReference>
<dbReference type="InterPro" id="IPR036736">
    <property type="entry name" value="ACP-like_sf"/>
</dbReference>
<feature type="domain" description="Carrier" evidence="7">
    <location>
        <begin position="2654"/>
        <end position="2730"/>
    </location>
</feature>
<dbReference type="PROSITE" id="PS00012">
    <property type="entry name" value="PHOSPHOPANTETHEINE"/>
    <property type="match status" value="3"/>
</dbReference>
<feature type="domain" description="Carrier" evidence="7">
    <location>
        <begin position="4211"/>
        <end position="4287"/>
    </location>
</feature>
<dbReference type="InterPro" id="IPR045851">
    <property type="entry name" value="AMP-bd_C_sf"/>
</dbReference>
<dbReference type="PANTHER" id="PTHR45398">
    <property type="match status" value="1"/>
</dbReference>
<dbReference type="CDD" id="cd05918">
    <property type="entry name" value="A_NRPS_SidN3_like"/>
    <property type="match status" value="4"/>
</dbReference>
<dbReference type="PANTHER" id="PTHR45398:SF1">
    <property type="entry name" value="ENZYME, PUTATIVE (JCVI)-RELATED"/>
    <property type="match status" value="1"/>
</dbReference>
<dbReference type="FunFam" id="1.10.1200.10:FF:000005">
    <property type="entry name" value="Nonribosomal peptide synthetase 1"/>
    <property type="match status" value="4"/>
</dbReference>
<comment type="pathway">
    <text evidence="1">Mycotoxin biosynthesis.</text>
</comment>
<name>A0A6A6XC39_9PLEO</name>
<feature type="compositionally biased region" description="Basic and acidic residues" evidence="6">
    <location>
        <begin position="6557"/>
        <end position="6586"/>
    </location>
</feature>
<feature type="region of interest" description="Disordered" evidence="6">
    <location>
        <begin position="7186"/>
        <end position="7218"/>
    </location>
</feature>
<dbReference type="SUPFAM" id="SSF52777">
    <property type="entry name" value="CoA-dependent acyltransferases"/>
    <property type="match status" value="18"/>
</dbReference>
<reference evidence="8" key="1">
    <citation type="journal article" date="2020" name="Stud. Mycol.">
        <title>101 Dothideomycetes genomes: a test case for predicting lifestyles and emergence of pathogens.</title>
        <authorList>
            <person name="Haridas S."/>
            <person name="Albert R."/>
            <person name="Binder M."/>
            <person name="Bloem J."/>
            <person name="Labutti K."/>
            <person name="Salamov A."/>
            <person name="Andreopoulos B."/>
            <person name="Baker S."/>
            <person name="Barry K."/>
            <person name="Bills G."/>
            <person name="Bluhm B."/>
            <person name="Cannon C."/>
            <person name="Castanera R."/>
            <person name="Culley D."/>
            <person name="Daum C."/>
            <person name="Ezra D."/>
            <person name="Gonzalez J."/>
            <person name="Henrissat B."/>
            <person name="Kuo A."/>
            <person name="Liang C."/>
            <person name="Lipzen A."/>
            <person name="Lutzoni F."/>
            <person name="Magnuson J."/>
            <person name="Mondo S."/>
            <person name="Nolan M."/>
            <person name="Ohm R."/>
            <person name="Pangilinan J."/>
            <person name="Park H.-J."/>
            <person name="Ramirez L."/>
            <person name="Alfaro M."/>
            <person name="Sun H."/>
            <person name="Tritt A."/>
            <person name="Yoshinaga Y."/>
            <person name="Zwiers L.-H."/>
            <person name="Turgeon B."/>
            <person name="Goodwin S."/>
            <person name="Spatafora J."/>
            <person name="Crous P."/>
            <person name="Grigoriev I."/>
        </authorList>
    </citation>
    <scope>NUCLEOTIDE SEQUENCE</scope>
    <source>
        <strain evidence="8">CBS 109.77</strain>
    </source>
</reference>
<dbReference type="InterPro" id="IPR006162">
    <property type="entry name" value="Ppantetheine_attach_site"/>
</dbReference>
<keyword evidence="3" id="KW-0597">Phosphoprotein</keyword>
<dbReference type="FunFam" id="3.30.559.30:FF:000005">
    <property type="entry name" value="Nonribosomal peptide synthase Pes1"/>
    <property type="match status" value="3"/>
</dbReference>
<evidence type="ECO:0000256" key="1">
    <source>
        <dbReference type="ARBA" id="ARBA00004685"/>
    </source>
</evidence>
<dbReference type="EMBL" id="MU001926">
    <property type="protein sequence ID" value="KAF2793475.1"/>
    <property type="molecule type" value="Genomic_DNA"/>
</dbReference>
<evidence type="ECO:0000259" key="7">
    <source>
        <dbReference type="PROSITE" id="PS50075"/>
    </source>
</evidence>
<dbReference type="Gene3D" id="3.40.50.12780">
    <property type="entry name" value="N-terminal domain of ligase-like"/>
    <property type="match status" value="4"/>
</dbReference>
<dbReference type="CDD" id="cd19542">
    <property type="entry name" value="CT_NRPS-like"/>
    <property type="match status" value="4"/>
</dbReference>
<keyword evidence="4" id="KW-0436">Ligase</keyword>
<dbReference type="InterPro" id="IPR020845">
    <property type="entry name" value="AMP-binding_CS"/>
</dbReference>
<dbReference type="InterPro" id="IPR010071">
    <property type="entry name" value="AA_adenyl_dom"/>
</dbReference>
<dbReference type="FunFam" id="3.30.559.30:FF:000002">
    <property type="entry name" value="Nonribosomal peptide synthase Pes1"/>
    <property type="match status" value="3"/>
</dbReference>
<feature type="domain" description="Carrier" evidence="7">
    <location>
        <begin position="6433"/>
        <end position="6509"/>
    </location>
</feature>
<feature type="region of interest" description="Disordered" evidence="6">
    <location>
        <begin position="7064"/>
        <end position="7100"/>
    </location>
</feature>
<dbReference type="GO" id="GO:0019748">
    <property type="term" value="P:secondary metabolic process"/>
    <property type="evidence" value="ECO:0007669"/>
    <property type="project" value="UniProtKB-ARBA"/>
</dbReference>
<evidence type="ECO:0000256" key="5">
    <source>
        <dbReference type="ARBA" id="ARBA00029454"/>
    </source>
</evidence>
<dbReference type="FunFam" id="3.30.559.10:FF:000037">
    <property type="entry name" value="Nonribosomal peptide synthase Pes1"/>
    <property type="match status" value="1"/>
</dbReference>
<dbReference type="FunFam" id="3.30.559.30:FF:000003">
    <property type="entry name" value="Nonribosomal peptide synthase SidD"/>
    <property type="match status" value="2"/>
</dbReference>
<dbReference type="InterPro" id="IPR020806">
    <property type="entry name" value="PKS_PP-bd"/>
</dbReference>
<dbReference type="GO" id="GO:0016874">
    <property type="term" value="F:ligase activity"/>
    <property type="evidence" value="ECO:0007669"/>
    <property type="project" value="UniProtKB-KW"/>
</dbReference>
<gene>
    <name evidence="8" type="ORF">K505DRAFT_244324</name>
</gene>
<dbReference type="CDD" id="cd19534">
    <property type="entry name" value="E_NRPS"/>
    <property type="match status" value="3"/>
</dbReference>
<dbReference type="SMART" id="SM00823">
    <property type="entry name" value="PKS_PP"/>
    <property type="match status" value="6"/>
</dbReference>
<dbReference type="NCBIfam" id="NF003417">
    <property type="entry name" value="PRK04813.1"/>
    <property type="match status" value="5"/>
</dbReference>
<dbReference type="Pfam" id="PF00501">
    <property type="entry name" value="AMP-binding"/>
    <property type="match status" value="4"/>
</dbReference>
<dbReference type="GO" id="GO:0031177">
    <property type="term" value="F:phosphopantetheine binding"/>
    <property type="evidence" value="ECO:0007669"/>
    <property type="project" value="InterPro"/>
</dbReference>
<feature type="region of interest" description="Disordered" evidence="6">
    <location>
        <begin position="6557"/>
        <end position="6588"/>
    </location>
</feature>
<dbReference type="Pfam" id="PF00668">
    <property type="entry name" value="Condensation"/>
    <property type="match status" value="9"/>
</dbReference>
<keyword evidence="9" id="KW-1185">Reference proteome</keyword>
<dbReference type="SMART" id="SM01294">
    <property type="entry name" value="PKS_PP_betabranch"/>
    <property type="match status" value="1"/>
</dbReference>
<proteinExistence type="inferred from homology"/>
<feature type="compositionally biased region" description="Low complexity" evidence="6">
    <location>
        <begin position="7065"/>
        <end position="7077"/>
    </location>
</feature>